<reference evidence="3 4" key="1">
    <citation type="journal article" date="2009" name="Int. J. Syst. Evol. Microbiol.">
        <title>Nocardioides caeni sp. nov., isolated from wastewater.</title>
        <authorList>
            <person name="Yoon J.H."/>
            <person name="Kang S.J."/>
            <person name="Park S."/>
            <person name="Kim W."/>
            <person name="Oh T.K."/>
        </authorList>
    </citation>
    <scope>NUCLEOTIDE SEQUENCE [LARGE SCALE GENOMIC DNA]</scope>
    <source>
        <strain evidence="3 4">DSM 23134</strain>
    </source>
</reference>
<dbReference type="EMBL" id="STGW01000001">
    <property type="protein sequence ID" value="THV18443.1"/>
    <property type="molecule type" value="Genomic_DNA"/>
</dbReference>
<comment type="caution">
    <text evidence="3">The sequence shown here is derived from an EMBL/GenBank/DDBJ whole genome shotgun (WGS) entry which is preliminary data.</text>
</comment>
<dbReference type="RefSeq" id="WP_136561157.1">
    <property type="nucleotide sequence ID" value="NZ_BAABLS010000002.1"/>
</dbReference>
<name>A0A4S8NND5_9ACTN</name>
<evidence type="ECO:0000313" key="3">
    <source>
        <dbReference type="EMBL" id="THV18443.1"/>
    </source>
</evidence>
<feature type="region of interest" description="Disordered" evidence="1">
    <location>
        <begin position="63"/>
        <end position="86"/>
    </location>
</feature>
<keyword evidence="4" id="KW-1185">Reference proteome</keyword>
<evidence type="ECO:0000256" key="2">
    <source>
        <dbReference type="SAM" id="Phobius"/>
    </source>
</evidence>
<proteinExistence type="predicted"/>
<protein>
    <submittedName>
        <fullName evidence="3">Uncharacterized protein</fullName>
    </submittedName>
</protein>
<keyword evidence="2" id="KW-1133">Transmembrane helix</keyword>
<keyword evidence="2" id="KW-0812">Transmembrane</keyword>
<accession>A0A4S8NND5</accession>
<dbReference type="Proteomes" id="UP000307087">
    <property type="component" value="Unassembled WGS sequence"/>
</dbReference>
<evidence type="ECO:0000313" key="4">
    <source>
        <dbReference type="Proteomes" id="UP000307087"/>
    </source>
</evidence>
<gene>
    <name evidence="3" type="ORF">E9934_02115</name>
</gene>
<evidence type="ECO:0000256" key="1">
    <source>
        <dbReference type="SAM" id="MobiDB-lite"/>
    </source>
</evidence>
<feature type="transmembrane region" description="Helical" evidence="2">
    <location>
        <begin position="43"/>
        <end position="62"/>
    </location>
</feature>
<dbReference type="AlphaFoldDB" id="A0A4S8NND5"/>
<dbReference type="OrthoDB" id="3294467at2"/>
<keyword evidence="2" id="KW-0472">Membrane</keyword>
<sequence>MEEHELEELVRGGLAERAGSADVHALGVGEVRRAVAQRRRRRWLVSAAAAAVVAVGAATAVVSTDGADDPPPVATEPTDGAAAPGWRTESWGGLTVEVPADWGYGGAPLSFAGDTSACPPAYVSGDWVSGWVGRPVLLSDVCARYPWLENSPQEDDPTPYVWLGGDVEVGTVTWPGGLVQETVEAEGERLTVASTDPDLRARIIASARPVEVCPASSATIPDGSSGMSDEGRGDPIDAVVCAYRLEEGAFRLTYARATTADVVDQAWSAQAEASAVGAPTACSREVRQYVSVQARYDDPFGAQPLVQRAVFRLGCTGEVDLGTDFFDHPNRLRTKLVRDGVVPWAVDPGIASVVSAPTDAQFLAGWLIGMQG</sequence>
<organism evidence="3 4">
    <name type="scientific">Nocardioides caeni</name>
    <dbReference type="NCBI Taxonomy" id="574700"/>
    <lineage>
        <taxon>Bacteria</taxon>
        <taxon>Bacillati</taxon>
        <taxon>Actinomycetota</taxon>
        <taxon>Actinomycetes</taxon>
        <taxon>Propionibacteriales</taxon>
        <taxon>Nocardioidaceae</taxon>
        <taxon>Nocardioides</taxon>
    </lineage>
</organism>